<reference evidence="3 4" key="1">
    <citation type="submission" date="2019-10" db="EMBL/GenBank/DDBJ databases">
        <title>Nocardia macrotermitis sp. nov. and Nocardia aurantia sp. nov., isolated from the gut of fungus growing-termite Macrotermes natalensis.</title>
        <authorList>
            <person name="Benndorf R."/>
            <person name="Schwitalla J."/>
            <person name="Martin K."/>
            <person name="De Beer W."/>
            <person name="Kaster A.-K."/>
            <person name="Vollmers J."/>
            <person name="Poulsen M."/>
            <person name="Beemelmanns C."/>
        </authorList>
    </citation>
    <scope>NUCLEOTIDE SEQUENCE [LARGE SCALE GENOMIC DNA]</scope>
    <source>
        <strain evidence="3 4">RB56</strain>
    </source>
</reference>
<name>A0A7K0DY86_9NOCA</name>
<protein>
    <recommendedName>
        <fullName evidence="2">Peptidase S33 tripeptidyl aminopeptidase-like C-terminal domain-containing protein</fullName>
    </recommendedName>
</protein>
<gene>
    <name evidence="3" type="ORF">NRB56_54170</name>
</gene>
<dbReference type="SUPFAM" id="SSF53474">
    <property type="entry name" value="alpha/beta-Hydrolases"/>
    <property type="match status" value="1"/>
</dbReference>
<dbReference type="Proteomes" id="UP000431401">
    <property type="component" value="Unassembled WGS sequence"/>
</dbReference>
<dbReference type="Gene3D" id="3.40.50.1820">
    <property type="entry name" value="alpha/beta hydrolase"/>
    <property type="match status" value="1"/>
</dbReference>
<proteinExistence type="predicted"/>
<dbReference type="AlphaFoldDB" id="A0A7K0DY86"/>
<evidence type="ECO:0000256" key="1">
    <source>
        <dbReference type="SAM" id="MobiDB-lite"/>
    </source>
</evidence>
<dbReference type="InterPro" id="IPR029058">
    <property type="entry name" value="AB_hydrolase_fold"/>
</dbReference>
<dbReference type="EMBL" id="WEGI01000012">
    <property type="protein sequence ID" value="MQY29824.1"/>
    <property type="molecule type" value="Genomic_DNA"/>
</dbReference>
<evidence type="ECO:0000313" key="4">
    <source>
        <dbReference type="Proteomes" id="UP000431401"/>
    </source>
</evidence>
<feature type="region of interest" description="Disordered" evidence="1">
    <location>
        <begin position="67"/>
        <end position="86"/>
    </location>
</feature>
<accession>A0A7K0DY86</accession>
<comment type="caution">
    <text evidence="3">The sequence shown here is derived from an EMBL/GenBank/DDBJ whole genome shotgun (WGS) entry which is preliminary data.</text>
</comment>
<dbReference type="Pfam" id="PF08386">
    <property type="entry name" value="Abhydrolase_4"/>
    <property type="match status" value="1"/>
</dbReference>
<keyword evidence="4" id="KW-1185">Reference proteome</keyword>
<evidence type="ECO:0000313" key="3">
    <source>
        <dbReference type="EMBL" id="MQY29824.1"/>
    </source>
</evidence>
<evidence type="ECO:0000259" key="2">
    <source>
        <dbReference type="Pfam" id="PF08386"/>
    </source>
</evidence>
<feature type="domain" description="Peptidase S33 tripeptidyl aminopeptidase-like C-terminal" evidence="2">
    <location>
        <begin position="22"/>
        <end position="65"/>
    </location>
</feature>
<organism evidence="3 4">
    <name type="scientific">Nocardia aurantia</name>
    <dbReference type="NCBI Taxonomy" id="2585199"/>
    <lineage>
        <taxon>Bacteria</taxon>
        <taxon>Bacillati</taxon>
        <taxon>Actinomycetota</taxon>
        <taxon>Actinomycetes</taxon>
        <taxon>Mycobacteriales</taxon>
        <taxon>Nocardiaceae</taxon>
        <taxon>Nocardia</taxon>
    </lineage>
</organism>
<sequence length="86" mass="9799">MRATFISGLSPDLIDDRDDLPNSTVPTLVIVGRHDVIRGPRWAWELHELIPDSRLIILENSGHTGPLEEPRRFADARPGIRPRIER</sequence>
<dbReference type="InterPro" id="IPR013595">
    <property type="entry name" value="Pept_S33_TAP-like_C"/>
</dbReference>